<name>A0A0A9AMF9_ARUDO</name>
<protein>
    <submittedName>
        <fullName evidence="1">Uncharacterized protein</fullName>
    </submittedName>
</protein>
<dbReference type="AlphaFoldDB" id="A0A0A9AMF9"/>
<reference evidence="1" key="1">
    <citation type="submission" date="2014-09" db="EMBL/GenBank/DDBJ databases">
        <authorList>
            <person name="Magalhaes I.L.F."/>
            <person name="Oliveira U."/>
            <person name="Santos F.R."/>
            <person name="Vidigal T.H.D.A."/>
            <person name="Brescovit A.D."/>
            <person name="Santos A.J."/>
        </authorList>
    </citation>
    <scope>NUCLEOTIDE SEQUENCE</scope>
    <source>
        <tissue evidence="1">Shoot tissue taken approximately 20 cm above the soil surface</tissue>
    </source>
</reference>
<accession>A0A0A9AMF9</accession>
<sequence>MLILHVTIPHPAALVVDLAAPAVDPTTLAVCRSSCTDLWGLLPLEGGRHRGRQG</sequence>
<evidence type="ECO:0000313" key="1">
    <source>
        <dbReference type="EMBL" id="JAD52909.1"/>
    </source>
</evidence>
<organism evidence="1">
    <name type="scientific">Arundo donax</name>
    <name type="common">Giant reed</name>
    <name type="synonym">Donax arundinaceus</name>
    <dbReference type="NCBI Taxonomy" id="35708"/>
    <lineage>
        <taxon>Eukaryota</taxon>
        <taxon>Viridiplantae</taxon>
        <taxon>Streptophyta</taxon>
        <taxon>Embryophyta</taxon>
        <taxon>Tracheophyta</taxon>
        <taxon>Spermatophyta</taxon>
        <taxon>Magnoliopsida</taxon>
        <taxon>Liliopsida</taxon>
        <taxon>Poales</taxon>
        <taxon>Poaceae</taxon>
        <taxon>PACMAD clade</taxon>
        <taxon>Arundinoideae</taxon>
        <taxon>Arundineae</taxon>
        <taxon>Arundo</taxon>
    </lineage>
</organism>
<reference evidence="1" key="2">
    <citation type="journal article" date="2015" name="Data Brief">
        <title>Shoot transcriptome of the giant reed, Arundo donax.</title>
        <authorList>
            <person name="Barrero R.A."/>
            <person name="Guerrero F.D."/>
            <person name="Moolhuijzen P."/>
            <person name="Goolsby J.A."/>
            <person name="Tidwell J."/>
            <person name="Bellgard S.E."/>
            <person name="Bellgard M.I."/>
        </authorList>
    </citation>
    <scope>NUCLEOTIDE SEQUENCE</scope>
    <source>
        <tissue evidence="1">Shoot tissue taken approximately 20 cm above the soil surface</tissue>
    </source>
</reference>
<dbReference type="EMBL" id="GBRH01244986">
    <property type="protein sequence ID" value="JAD52909.1"/>
    <property type="molecule type" value="Transcribed_RNA"/>
</dbReference>
<proteinExistence type="predicted"/>